<dbReference type="Proteomes" id="UP000248012">
    <property type="component" value="Unassembled WGS sequence"/>
</dbReference>
<dbReference type="GO" id="GO:0016757">
    <property type="term" value="F:glycosyltransferase activity"/>
    <property type="evidence" value="ECO:0007669"/>
    <property type="project" value="InterPro"/>
</dbReference>
<evidence type="ECO:0000313" key="5">
    <source>
        <dbReference type="Proteomes" id="UP000248012"/>
    </source>
</evidence>
<feature type="domain" description="Glycosyltransferase subfamily 4-like N-terminal" evidence="3">
    <location>
        <begin position="43"/>
        <end position="235"/>
    </location>
</feature>
<dbReference type="InterPro" id="IPR028098">
    <property type="entry name" value="Glyco_trans_4-like_N"/>
</dbReference>
<dbReference type="Pfam" id="PF00534">
    <property type="entry name" value="Glycos_transf_1"/>
    <property type="match status" value="1"/>
</dbReference>
<sequence length="429" mass="46097">MTTVSTDASTGTSTTVSTAASADTPPLKIGYLLNAYPMTSTTFIRREIHALEAQGHDVTRYAIRPWDTALVDPQDIEEQARTQYLLSGRTKALLADFFREVAANPRGILSALKAWGRLVGNARGGVIRHAAYFLEAISLKRAAKRDGIAHIHAHFSTNSAAVALLAHRLGGPEFSFMVHGPDELIDWGPASLKFKTREARFVAAISHFCRTQVALAAGYDQWDKIHIVHCGIDMDEFPASTAPFDARAPFVCVGRLCPQKAQLLIVEAAAKVALTHPDMHMEFIGDGDIRPQIEALIAQHGLQENVTLLGWKTNAEVRAHLGAARALLLPSFAEGLPVVIMEALALGRPAISTYIAGIPELVDDNVGWIVPAGSVDDIAQAMRAAMDAAPKTLTKMGTEGRARVMAHHDAGANAALLAKHIHAAVTSKT</sequence>
<dbReference type="AlphaFoldDB" id="A0A2V4MIJ5"/>
<gene>
    <name evidence="4" type="ORF">DI396_15515</name>
</gene>
<organism evidence="4 5">
    <name type="scientific">Litorivita pollutaquae</name>
    <dbReference type="NCBI Taxonomy" id="2200892"/>
    <lineage>
        <taxon>Bacteria</taxon>
        <taxon>Pseudomonadati</taxon>
        <taxon>Pseudomonadota</taxon>
        <taxon>Alphaproteobacteria</taxon>
        <taxon>Rhodobacterales</taxon>
        <taxon>Paracoccaceae</taxon>
        <taxon>Litorivita</taxon>
    </lineage>
</organism>
<dbReference type="Pfam" id="PF13439">
    <property type="entry name" value="Glyco_transf_4"/>
    <property type="match status" value="1"/>
</dbReference>
<protein>
    <submittedName>
        <fullName evidence="4">Colanic acid biosynthesis glycosyltransferase WcaL</fullName>
    </submittedName>
</protein>
<reference evidence="4 5" key="1">
    <citation type="submission" date="2018-05" db="EMBL/GenBank/DDBJ databases">
        <title>Oceanovita maritima gen. nov., sp. nov., a marine bacterium in the family Rhodobacteraceae isolated from surface seawater of Lundu port Xiamen, China.</title>
        <authorList>
            <person name="Hetharua B.H."/>
            <person name="Min D."/>
            <person name="Liao H."/>
            <person name="Tian Y."/>
        </authorList>
    </citation>
    <scope>NUCLEOTIDE SEQUENCE [LARGE SCALE GENOMIC DNA]</scope>
    <source>
        <strain evidence="4 5">FSX-11</strain>
    </source>
</reference>
<dbReference type="InterPro" id="IPR050194">
    <property type="entry name" value="Glycosyltransferase_grp1"/>
</dbReference>
<evidence type="ECO:0000256" key="1">
    <source>
        <dbReference type="SAM" id="MobiDB-lite"/>
    </source>
</evidence>
<dbReference type="OrthoDB" id="9790710at2"/>
<dbReference type="SUPFAM" id="SSF53756">
    <property type="entry name" value="UDP-Glycosyltransferase/glycogen phosphorylase"/>
    <property type="match status" value="1"/>
</dbReference>
<name>A0A2V4MIJ5_9RHOB</name>
<dbReference type="PANTHER" id="PTHR45947:SF15">
    <property type="entry name" value="TEICHURONIC ACID BIOSYNTHESIS GLYCOSYLTRANSFERASE TUAC-RELATED"/>
    <property type="match status" value="1"/>
</dbReference>
<evidence type="ECO:0000313" key="4">
    <source>
        <dbReference type="EMBL" id="PYC46405.1"/>
    </source>
</evidence>
<evidence type="ECO:0000259" key="2">
    <source>
        <dbReference type="Pfam" id="PF00534"/>
    </source>
</evidence>
<dbReference type="Gene3D" id="3.40.50.2000">
    <property type="entry name" value="Glycogen Phosphorylase B"/>
    <property type="match status" value="2"/>
</dbReference>
<proteinExistence type="predicted"/>
<keyword evidence="5" id="KW-1185">Reference proteome</keyword>
<feature type="region of interest" description="Disordered" evidence="1">
    <location>
        <begin position="1"/>
        <end position="20"/>
    </location>
</feature>
<keyword evidence="4" id="KW-0808">Transferase</keyword>
<dbReference type="PANTHER" id="PTHR45947">
    <property type="entry name" value="SULFOQUINOVOSYL TRANSFERASE SQD2"/>
    <property type="match status" value="1"/>
</dbReference>
<dbReference type="EMBL" id="QFVT01000014">
    <property type="protein sequence ID" value="PYC46405.1"/>
    <property type="molecule type" value="Genomic_DNA"/>
</dbReference>
<evidence type="ECO:0000259" key="3">
    <source>
        <dbReference type="Pfam" id="PF13439"/>
    </source>
</evidence>
<dbReference type="RefSeq" id="WP_110797244.1">
    <property type="nucleotide sequence ID" value="NZ_KZ826493.1"/>
</dbReference>
<comment type="caution">
    <text evidence="4">The sequence shown here is derived from an EMBL/GenBank/DDBJ whole genome shotgun (WGS) entry which is preliminary data.</text>
</comment>
<feature type="domain" description="Glycosyl transferase family 1" evidence="2">
    <location>
        <begin position="236"/>
        <end position="402"/>
    </location>
</feature>
<dbReference type="InterPro" id="IPR001296">
    <property type="entry name" value="Glyco_trans_1"/>
</dbReference>
<accession>A0A2V4MIJ5</accession>